<dbReference type="Proteomes" id="UP001057375">
    <property type="component" value="Unassembled WGS sequence"/>
</dbReference>
<evidence type="ECO:0000313" key="3">
    <source>
        <dbReference type="Proteomes" id="UP001057375"/>
    </source>
</evidence>
<dbReference type="PANTHER" id="PTHR43245">
    <property type="entry name" value="BIFUNCTIONAL POLYMYXIN RESISTANCE PROTEIN ARNA"/>
    <property type="match status" value="1"/>
</dbReference>
<comment type="caution">
    <text evidence="2">The sequence shown here is derived from an EMBL/GenBank/DDBJ whole genome shotgun (WGS) entry which is preliminary data.</text>
</comment>
<reference evidence="2" key="1">
    <citation type="submission" date="2022-03" db="EMBL/GenBank/DDBJ databases">
        <title>Draft genome sequence of Aduncisulcus paluster, a free-living microaerophilic Fornicata.</title>
        <authorList>
            <person name="Yuyama I."/>
            <person name="Kume K."/>
            <person name="Tamura T."/>
            <person name="Inagaki Y."/>
            <person name="Hashimoto T."/>
        </authorList>
    </citation>
    <scope>NUCLEOTIDE SEQUENCE</scope>
    <source>
        <strain evidence="2">NY0171</strain>
    </source>
</reference>
<dbReference type="InterPro" id="IPR050177">
    <property type="entry name" value="Lipid_A_modif_metabolic_enz"/>
</dbReference>
<dbReference type="PANTHER" id="PTHR43245:SF11">
    <property type="entry name" value="LD23561P"/>
    <property type="match status" value="1"/>
</dbReference>
<dbReference type="Pfam" id="PF01370">
    <property type="entry name" value="Epimerase"/>
    <property type="match status" value="1"/>
</dbReference>
<dbReference type="SUPFAM" id="SSF51735">
    <property type="entry name" value="NAD(P)-binding Rossmann-fold domains"/>
    <property type="match status" value="1"/>
</dbReference>
<evidence type="ECO:0000259" key="1">
    <source>
        <dbReference type="Pfam" id="PF01370"/>
    </source>
</evidence>
<dbReference type="InterPro" id="IPR001509">
    <property type="entry name" value="Epimerase_deHydtase"/>
</dbReference>
<feature type="domain" description="NAD-dependent epimerase/dehydratase" evidence="1">
    <location>
        <begin position="6"/>
        <end position="192"/>
    </location>
</feature>
<evidence type="ECO:0000313" key="2">
    <source>
        <dbReference type="EMBL" id="GKT33356.1"/>
    </source>
</evidence>
<feature type="non-terminal residue" evidence="2">
    <location>
        <position position="192"/>
    </location>
</feature>
<proteinExistence type="predicted"/>
<keyword evidence="3" id="KW-1185">Reference proteome</keyword>
<dbReference type="InterPro" id="IPR036291">
    <property type="entry name" value="NAD(P)-bd_dom_sf"/>
</dbReference>
<dbReference type="EMBL" id="BQXS01010225">
    <property type="protein sequence ID" value="GKT33356.1"/>
    <property type="molecule type" value="Genomic_DNA"/>
</dbReference>
<dbReference type="Gene3D" id="3.40.50.720">
    <property type="entry name" value="NAD(P)-binding Rossmann-like Domain"/>
    <property type="match status" value="1"/>
</dbReference>
<protein>
    <recommendedName>
        <fullName evidence="1">NAD-dependent epimerase/dehydratase domain-containing protein</fullName>
    </recommendedName>
</protein>
<name>A0ABQ5KLG1_9EUKA</name>
<gene>
    <name evidence="2" type="ORF">ADUPG1_007293</name>
</gene>
<accession>A0ABQ5KLG1</accession>
<sequence length="192" mass="21040">MEKPSVLVLGGLGFIGTHLVKLLVESDACSYIRVVDKRIPEMAHLTPDVLAYYDEGDEDEEKIPIVDYVQAELKTARGIDKAFARDSPFTFIFNLAGETRPGQDFAIYQQTITTIAINIARKAKETGGKLIYVSDARVYPGAPKAYKTGPATETFPIDKAVTLIGRAHADAEKVIRGEKLPCIILRPAVVYG</sequence>
<organism evidence="2 3">
    <name type="scientific">Aduncisulcus paluster</name>
    <dbReference type="NCBI Taxonomy" id="2918883"/>
    <lineage>
        <taxon>Eukaryota</taxon>
        <taxon>Metamonada</taxon>
        <taxon>Carpediemonas-like organisms</taxon>
        <taxon>Aduncisulcus</taxon>
    </lineage>
</organism>